<accession>A0A8H4V4T1</accession>
<dbReference type="Proteomes" id="UP000557566">
    <property type="component" value="Unassembled WGS sequence"/>
</dbReference>
<dbReference type="SUPFAM" id="SSF50129">
    <property type="entry name" value="GroES-like"/>
    <property type="match status" value="1"/>
</dbReference>
<organism evidence="2 3">
    <name type="scientific">Ophiocordyceps sinensis</name>
    <dbReference type="NCBI Taxonomy" id="72228"/>
    <lineage>
        <taxon>Eukaryota</taxon>
        <taxon>Fungi</taxon>
        <taxon>Dikarya</taxon>
        <taxon>Ascomycota</taxon>
        <taxon>Pezizomycotina</taxon>
        <taxon>Sordariomycetes</taxon>
        <taxon>Hypocreomycetidae</taxon>
        <taxon>Hypocreales</taxon>
        <taxon>Ophiocordycipitaceae</taxon>
        <taxon>Ophiocordyceps</taxon>
    </lineage>
</organism>
<evidence type="ECO:0000313" key="2">
    <source>
        <dbReference type="EMBL" id="KAF4508159.1"/>
    </source>
</evidence>
<comment type="caution">
    <text evidence="2">The sequence shown here is derived from an EMBL/GenBank/DDBJ whole genome shotgun (WGS) entry which is preliminary data.</text>
</comment>
<evidence type="ECO:0000259" key="1">
    <source>
        <dbReference type="Pfam" id="PF08240"/>
    </source>
</evidence>
<dbReference type="InterPro" id="IPR052585">
    <property type="entry name" value="Lipid_raft_assoc_Zn_ADH"/>
</dbReference>
<dbReference type="PANTHER" id="PTHR43482:SF1">
    <property type="entry name" value="PROTEIN AST1-RELATED"/>
    <property type="match status" value="1"/>
</dbReference>
<gene>
    <name evidence="2" type="ORF">G6O67_004574</name>
</gene>
<reference evidence="2 3" key="1">
    <citation type="journal article" date="2020" name="Genome Biol. Evol.">
        <title>A new high-quality draft genome assembly of the Chinese cordyceps Ophiocordyceps sinensis.</title>
        <authorList>
            <person name="Shu R."/>
            <person name="Zhang J."/>
            <person name="Meng Q."/>
            <person name="Zhang H."/>
            <person name="Zhou G."/>
            <person name="Li M."/>
            <person name="Wu P."/>
            <person name="Zhao Y."/>
            <person name="Chen C."/>
            <person name="Qin Q."/>
        </authorList>
    </citation>
    <scope>NUCLEOTIDE SEQUENCE [LARGE SCALE GENOMIC DNA]</scope>
    <source>
        <strain evidence="2 3">IOZ07</strain>
    </source>
</reference>
<proteinExistence type="predicted"/>
<dbReference type="OrthoDB" id="9992527at2759"/>
<evidence type="ECO:0000313" key="3">
    <source>
        <dbReference type="Proteomes" id="UP000557566"/>
    </source>
</evidence>
<protein>
    <recommendedName>
        <fullName evidence="1">Alcohol dehydrogenase-like N-terminal domain-containing protein</fullName>
    </recommendedName>
</protein>
<dbReference type="InterPro" id="IPR011032">
    <property type="entry name" value="GroES-like_sf"/>
</dbReference>
<dbReference type="InterPro" id="IPR013154">
    <property type="entry name" value="ADH-like_N"/>
</dbReference>
<keyword evidence="3" id="KW-1185">Reference proteome</keyword>
<dbReference type="Pfam" id="PF08240">
    <property type="entry name" value="ADH_N"/>
    <property type="match status" value="1"/>
</dbReference>
<dbReference type="Gene3D" id="3.90.180.10">
    <property type="entry name" value="Medium-chain alcohol dehydrogenases, catalytic domain"/>
    <property type="match status" value="1"/>
</dbReference>
<dbReference type="PANTHER" id="PTHR43482">
    <property type="entry name" value="PROTEIN AST1-RELATED"/>
    <property type="match status" value="1"/>
</dbReference>
<dbReference type="AlphaFoldDB" id="A0A8H4V4T1"/>
<name>A0A8H4V4T1_9HYPO</name>
<feature type="domain" description="Alcohol dehydrogenase-like N-terminal" evidence="1">
    <location>
        <begin position="30"/>
        <end position="116"/>
    </location>
</feature>
<sequence length="157" mass="16593">MASSNKAIFLANGTPNCPLEIKERPLTLPGPQELVVKNRFVAINPVDAYKQLLGEALLPYVAWPHVPGSDLAGEVVHVGSAGSRFAVGDRVIPYAAGTLPFGNRPAEGAFQRYAAAIASALKRKELAGALIADAGPPPPYGYPEDIRSKFIETSDLA</sequence>
<dbReference type="EMBL" id="JAAVMX010000005">
    <property type="protein sequence ID" value="KAF4508159.1"/>
    <property type="molecule type" value="Genomic_DNA"/>
</dbReference>